<keyword evidence="2" id="KW-1185">Reference proteome</keyword>
<dbReference type="AlphaFoldDB" id="A0A0B1SW15"/>
<reference evidence="1 2" key="1">
    <citation type="submission" date="2014-03" db="EMBL/GenBank/DDBJ databases">
        <title>Draft genome of the hookworm Oesophagostomum dentatum.</title>
        <authorList>
            <person name="Mitreva M."/>
        </authorList>
    </citation>
    <scope>NUCLEOTIDE SEQUENCE [LARGE SCALE GENOMIC DNA]</scope>
    <source>
        <strain evidence="1 2">OD-Hann</strain>
    </source>
</reference>
<dbReference type="Proteomes" id="UP000053660">
    <property type="component" value="Unassembled WGS sequence"/>
</dbReference>
<protein>
    <submittedName>
        <fullName evidence="1">Uncharacterized protein</fullName>
    </submittedName>
</protein>
<accession>A0A0B1SW15</accession>
<dbReference type="EMBL" id="KN557243">
    <property type="protein sequence ID" value="KHJ87692.1"/>
    <property type="molecule type" value="Genomic_DNA"/>
</dbReference>
<name>A0A0B1SW15_OESDE</name>
<evidence type="ECO:0000313" key="2">
    <source>
        <dbReference type="Proteomes" id="UP000053660"/>
    </source>
</evidence>
<organism evidence="1 2">
    <name type="scientific">Oesophagostomum dentatum</name>
    <name type="common">Nodular worm</name>
    <dbReference type="NCBI Taxonomy" id="61180"/>
    <lineage>
        <taxon>Eukaryota</taxon>
        <taxon>Metazoa</taxon>
        <taxon>Ecdysozoa</taxon>
        <taxon>Nematoda</taxon>
        <taxon>Chromadorea</taxon>
        <taxon>Rhabditida</taxon>
        <taxon>Rhabditina</taxon>
        <taxon>Rhabditomorpha</taxon>
        <taxon>Strongyloidea</taxon>
        <taxon>Strongylidae</taxon>
        <taxon>Oesophagostomum</taxon>
    </lineage>
</organism>
<proteinExistence type="predicted"/>
<sequence>MVYPRRVWDAWMKPLVALLTVLTYGAAKLCVIKTAKDLDAADSCTSLILDGDDGVMQSPQLFGHTLLATLLRNSSFDMYRFLAGQLSLAEMTRP</sequence>
<evidence type="ECO:0000313" key="1">
    <source>
        <dbReference type="EMBL" id="KHJ87692.1"/>
    </source>
</evidence>
<gene>
    <name evidence="1" type="ORF">OESDEN_12527</name>
</gene>